<name>A0A850P758_9PROT</name>
<protein>
    <submittedName>
        <fullName evidence="1">Uncharacterized protein</fullName>
    </submittedName>
</protein>
<proteinExistence type="predicted"/>
<accession>A0A850P758</accession>
<gene>
    <name evidence="1" type="ORF">HUK82_04025</name>
</gene>
<reference evidence="1 2" key="1">
    <citation type="submission" date="2020-06" db="EMBL/GenBank/DDBJ databases">
        <title>Description of novel acetic acid bacteria.</title>
        <authorList>
            <person name="Sombolestani A."/>
        </authorList>
    </citation>
    <scope>NUCLEOTIDE SEQUENCE [LARGE SCALE GENOMIC DNA]</scope>
    <source>
        <strain evidence="1 2">LMG 27010</strain>
    </source>
</reference>
<dbReference type="AlphaFoldDB" id="A0A850P758"/>
<evidence type="ECO:0000313" key="2">
    <source>
        <dbReference type="Proteomes" id="UP000585665"/>
    </source>
</evidence>
<dbReference type="RefSeq" id="WP_176612714.1">
    <property type="nucleotide sequence ID" value="NZ_JABXXR010000015.1"/>
</dbReference>
<dbReference type="EMBL" id="JABXXR010000015">
    <property type="protein sequence ID" value="NVN39734.1"/>
    <property type="molecule type" value="Genomic_DNA"/>
</dbReference>
<organism evidence="1 2">
    <name type="scientific">Ameyamaea chiangmaiensis</name>
    <dbReference type="NCBI Taxonomy" id="442969"/>
    <lineage>
        <taxon>Bacteria</taxon>
        <taxon>Pseudomonadati</taxon>
        <taxon>Pseudomonadota</taxon>
        <taxon>Alphaproteobacteria</taxon>
        <taxon>Acetobacterales</taxon>
        <taxon>Acetobacteraceae</taxon>
        <taxon>Ameyamaea</taxon>
    </lineage>
</organism>
<evidence type="ECO:0000313" key="1">
    <source>
        <dbReference type="EMBL" id="NVN39734.1"/>
    </source>
</evidence>
<comment type="caution">
    <text evidence="1">The sequence shown here is derived from an EMBL/GenBank/DDBJ whole genome shotgun (WGS) entry which is preliminary data.</text>
</comment>
<sequence length="225" mass="24230">MTTSGSDAEGYWLYDWFGRFLDHDPGPDRLVARPCAIARGGRPGLSLVGLSARTAVGDPVRLVKRVTAPMPLPTLCSEASGRGGIALRVTDRDGPFAAFHNRMLTATDDGQVRHRAQAIRGWEMFLPLTPVEAMGLERLMDADTMAVSRPNGEAVVGDRARRQDFTLVVAGRDVPVVPNLDALRQLGALEPGGGVSLTLQTRDSPLRLDAALTDLTNRTNDALSF</sequence>
<dbReference type="Proteomes" id="UP000585665">
    <property type="component" value="Unassembled WGS sequence"/>
</dbReference>
<keyword evidence="2" id="KW-1185">Reference proteome</keyword>